<sequence>MGTTTAGSSLLMTATALWYRQREVFDGRINRLISLVNEVPPSLLKGGFLSPTAGLSRLPLSPDEYGNDHRWVVTFNARDRVLVQTEREVFDGRINGLISLVNEVPPLLLEGGFSTAHSAQYLNSICGCSLPITAKIRKVSKHPAPVSSATHRSDKLTKSRSVNKHPAPVSSATQMHRSDTAPVFCRPHRILRSLRVAHCWVVSAAFVAG</sequence>
<reference evidence="2 3" key="1">
    <citation type="submission" date="2021-06" db="EMBL/GenBank/DDBJ databases">
        <title>Caerostris extrusa draft genome.</title>
        <authorList>
            <person name="Kono N."/>
            <person name="Arakawa K."/>
        </authorList>
    </citation>
    <scope>NUCLEOTIDE SEQUENCE [LARGE SCALE GENOMIC DNA]</scope>
</reference>
<accession>A0AAV4TRP9</accession>
<feature type="region of interest" description="Disordered" evidence="1">
    <location>
        <begin position="141"/>
        <end position="173"/>
    </location>
</feature>
<keyword evidence="3" id="KW-1185">Reference proteome</keyword>
<dbReference type="AlphaFoldDB" id="A0AAV4TRP9"/>
<protein>
    <submittedName>
        <fullName evidence="2">Uncharacterized protein</fullName>
    </submittedName>
</protein>
<proteinExistence type="predicted"/>
<organism evidence="2 3">
    <name type="scientific">Caerostris extrusa</name>
    <name type="common">Bark spider</name>
    <name type="synonym">Caerostris bankana</name>
    <dbReference type="NCBI Taxonomy" id="172846"/>
    <lineage>
        <taxon>Eukaryota</taxon>
        <taxon>Metazoa</taxon>
        <taxon>Ecdysozoa</taxon>
        <taxon>Arthropoda</taxon>
        <taxon>Chelicerata</taxon>
        <taxon>Arachnida</taxon>
        <taxon>Araneae</taxon>
        <taxon>Araneomorphae</taxon>
        <taxon>Entelegynae</taxon>
        <taxon>Araneoidea</taxon>
        <taxon>Araneidae</taxon>
        <taxon>Caerostris</taxon>
    </lineage>
</organism>
<evidence type="ECO:0000313" key="3">
    <source>
        <dbReference type="Proteomes" id="UP001054945"/>
    </source>
</evidence>
<gene>
    <name evidence="2" type="ORF">CEXT_255591</name>
</gene>
<evidence type="ECO:0000256" key="1">
    <source>
        <dbReference type="SAM" id="MobiDB-lite"/>
    </source>
</evidence>
<comment type="caution">
    <text evidence="2">The sequence shown here is derived from an EMBL/GenBank/DDBJ whole genome shotgun (WGS) entry which is preliminary data.</text>
</comment>
<name>A0AAV4TRP9_CAEEX</name>
<evidence type="ECO:0000313" key="2">
    <source>
        <dbReference type="EMBL" id="GIY47874.1"/>
    </source>
</evidence>
<dbReference type="Proteomes" id="UP001054945">
    <property type="component" value="Unassembled WGS sequence"/>
</dbReference>
<dbReference type="EMBL" id="BPLR01011641">
    <property type="protein sequence ID" value="GIY47874.1"/>
    <property type="molecule type" value="Genomic_DNA"/>
</dbReference>